<evidence type="ECO:0000259" key="2">
    <source>
        <dbReference type="Pfam" id="PF09557"/>
    </source>
</evidence>
<dbReference type="InterPro" id="IPR019060">
    <property type="entry name" value="DUF2382"/>
</dbReference>
<feature type="domain" description="DUF2382" evidence="2">
    <location>
        <begin position="278"/>
        <end position="398"/>
    </location>
</feature>
<evidence type="ECO:0008006" key="6">
    <source>
        <dbReference type="Google" id="ProtNLM"/>
    </source>
</evidence>
<dbReference type="InterPro" id="IPR025889">
    <property type="entry name" value="GSP17M-like_dom"/>
</dbReference>
<evidence type="ECO:0000313" key="4">
    <source>
        <dbReference type="EMBL" id="PTL37618.1"/>
    </source>
</evidence>
<evidence type="ECO:0000313" key="5">
    <source>
        <dbReference type="Proteomes" id="UP000240509"/>
    </source>
</evidence>
<evidence type="ECO:0000256" key="1">
    <source>
        <dbReference type="SAM" id="MobiDB-lite"/>
    </source>
</evidence>
<feature type="compositionally biased region" description="Basic and acidic residues" evidence="1">
    <location>
        <begin position="127"/>
        <end position="137"/>
    </location>
</feature>
<dbReference type="AlphaFoldDB" id="A0A2T4U2J3"/>
<proteinExistence type="predicted"/>
<dbReference type="PANTHER" id="PTHR38463">
    <property type="entry name" value="STRESS RESPONSE PROTEIN YSNF"/>
    <property type="match status" value="1"/>
</dbReference>
<comment type="caution">
    <text evidence="4">The sequence shown here is derived from an EMBL/GenBank/DDBJ whole genome shotgun (WGS) entry which is preliminary data.</text>
</comment>
<organism evidence="4 5">
    <name type="scientific">Alkalicoccus saliphilus</name>
    <dbReference type="NCBI Taxonomy" id="200989"/>
    <lineage>
        <taxon>Bacteria</taxon>
        <taxon>Bacillati</taxon>
        <taxon>Bacillota</taxon>
        <taxon>Bacilli</taxon>
        <taxon>Bacillales</taxon>
        <taxon>Bacillaceae</taxon>
        <taxon>Alkalicoccus</taxon>
    </lineage>
</organism>
<sequence>MEMSVSIVGVFEQEKHLKEEVQLLKNQGYPLSSVTVIAGKEDHPALYSENIAPGVQIEKLPTRPQDDNAVMAVLKSAFNTDEEDERKEDSEQTFKRMGLSNDDAVKFREAIDQGKMVLLLSKYKKRDREPGLKEDIRPITPLNERAPAPEEINEKSHTAQAASDKVTAPDREGEQQEDEMTYDRRTTLADMERIHEKQQPVQKTEETEVKKKSTEEPRQAKEKIIEKKEVTAEEREAPAVETEQVEAEKRVKAEERVEAEASRDTKEHRLDHEEEKALQLREEQLDVTKTETQKGEVGVQKRVVEEEKTIKVPVRREEVYVEKRPVQDKEAVSSENAAGETSDTAFKEESEEIRIPIREEEIEISKKPVVTEEVVVGKKVYEDTEEKVEKVKKEEAKIDEKGVVEGRTNIRGKEEE</sequence>
<feature type="compositionally biased region" description="Polar residues" evidence="1">
    <location>
        <begin position="333"/>
        <end position="344"/>
    </location>
</feature>
<dbReference type="NCBIfam" id="TIGR02271">
    <property type="entry name" value="YsnF/AvaK domain"/>
    <property type="match status" value="1"/>
</dbReference>
<dbReference type="Proteomes" id="UP000240509">
    <property type="component" value="Unassembled WGS sequence"/>
</dbReference>
<evidence type="ECO:0000259" key="3">
    <source>
        <dbReference type="Pfam" id="PF11181"/>
    </source>
</evidence>
<dbReference type="EMBL" id="PZJJ01000040">
    <property type="protein sequence ID" value="PTL37618.1"/>
    <property type="molecule type" value="Genomic_DNA"/>
</dbReference>
<reference evidence="4 5" key="1">
    <citation type="submission" date="2018-03" db="EMBL/GenBank/DDBJ databases">
        <title>Alkalicoccus saliphilus sp. nov., isolated from a mineral pool.</title>
        <authorList>
            <person name="Zhao B."/>
        </authorList>
    </citation>
    <scope>NUCLEOTIDE SEQUENCE [LARGE SCALE GENOMIC DNA]</scope>
    <source>
        <strain evidence="4 5">6AG</strain>
    </source>
</reference>
<feature type="domain" description="General stress protein 17M-like" evidence="3">
    <location>
        <begin position="7"/>
        <end position="114"/>
    </location>
</feature>
<dbReference type="Pfam" id="PF09557">
    <property type="entry name" value="DUF2382"/>
    <property type="match status" value="1"/>
</dbReference>
<keyword evidence="5" id="KW-1185">Reference proteome</keyword>
<feature type="compositionally biased region" description="Basic and acidic residues" evidence="1">
    <location>
        <begin position="246"/>
        <end position="294"/>
    </location>
</feature>
<gene>
    <name evidence="4" type="ORF">C6Y45_15485</name>
</gene>
<dbReference type="PANTHER" id="PTHR38463:SF1">
    <property type="entry name" value="STRESS RESPONSE PROTEIN YSNF"/>
    <property type="match status" value="1"/>
</dbReference>
<feature type="compositionally biased region" description="Basic and acidic residues" evidence="1">
    <location>
        <begin position="181"/>
        <end position="238"/>
    </location>
</feature>
<dbReference type="Pfam" id="PF11181">
    <property type="entry name" value="YflT"/>
    <property type="match status" value="1"/>
</dbReference>
<dbReference type="InterPro" id="IPR052967">
    <property type="entry name" value="Stress_Response_Assoc"/>
</dbReference>
<name>A0A2T4U2J3_9BACI</name>
<feature type="region of interest" description="Disordered" evidence="1">
    <location>
        <begin position="127"/>
        <end position="298"/>
    </location>
</feature>
<protein>
    <recommendedName>
        <fullName evidence="6">Stress response protein YsnF</fullName>
    </recommendedName>
</protein>
<feature type="region of interest" description="Disordered" evidence="1">
    <location>
        <begin position="324"/>
        <end position="352"/>
    </location>
</feature>
<accession>A0A2T4U2J3</accession>